<dbReference type="InterPro" id="IPR005000">
    <property type="entry name" value="Aldolase/citrate-lyase_domain"/>
</dbReference>
<dbReference type="Proteomes" id="UP000004659">
    <property type="component" value="Unassembled WGS sequence"/>
</dbReference>
<keyword evidence="3 6" id="KW-0479">Metal-binding</keyword>
<dbReference type="EMBL" id="EQ999534">
    <property type="protein sequence ID" value="EEZ29421.1"/>
    <property type="molecule type" value="Genomic_DNA"/>
</dbReference>
<feature type="binding site" evidence="6">
    <location>
        <position position="115"/>
    </location>
    <ligand>
        <name>Mg(2+)</name>
        <dbReference type="ChEBI" id="CHEBI:18420"/>
    </ligand>
</feature>
<comment type="cofactor">
    <cofactor evidence="1">
        <name>Mg(2+)</name>
        <dbReference type="ChEBI" id="CHEBI:18420"/>
    </cofactor>
</comment>
<keyword evidence="4 6" id="KW-0460">Magnesium</keyword>
<comment type="similarity">
    <text evidence="2">Belongs to the HpcH/HpaI aldolase family.</text>
</comment>
<protein>
    <submittedName>
        <fullName evidence="8">HpcH/HpaI aldolase</fullName>
    </submittedName>
</protein>
<dbReference type="InterPro" id="IPR040442">
    <property type="entry name" value="Pyrv_kinase-like_dom_sf"/>
</dbReference>
<feature type="binding site" evidence="6">
    <location>
        <position position="141"/>
    </location>
    <ligand>
        <name>Mg(2+)</name>
        <dbReference type="ChEBI" id="CHEBI:18420"/>
    </ligand>
</feature>
<evidence type="ECO:0000256" key="6">
    <source>
        <dbReference type="PIRSR" id="PIRSR015582-2"/>
    </source>
</evidence>
<dbReference type="GeneID" id="93015869"/>
<accession>A0A0E1WZW5</accession>
<dbReference type="PANTHER" id="PTHR32308:SF10">
    <property type="entry name" value="CITRATE LYASE SUBUNIT BETA"/>
    <property type="match status" value="1"/>
</dbReference>
<gene>
    <name evidence="8" type="ORF">BALG_02774</name>
</gene>
<dbReference type="AlphaFoldDB" id="A0A0E1WZW5"/>
<dbReference type="PANTHER" id="PTHR32308">
    <property type="entry name" value="LYASE BETA SUBUNIT, PUTATIVE (AFU_ORTHOLOGUE AFUA_4G13030)-RELATED"/>
    <property type="match status" value="1"/>
</dbReference>
<dbReference type="GO" id="GO:0006107">
    <property type="term" value="P:oxaloacetate metabolic process"/>
    <property type="evidence" value="ECO:0007669"/>
    <property type="project" value="TreeGrafter"/>
</dbReference>
<evidence type="ECO:0000256" key="4">
    <source>
        <dbReference type="ARBA" id="ARBA00022842"/>
    </source>
</evidence>
<feature type="binding site" evidence="5">
    <location>
        <position position="64"/>
    </location>
    <ligand>
        <name>substrate</name>
    </ligand>
</feature>
<feature type="binding site" evidence="5">
    <location>
        <position position="115"/>
    </location>
    <ligand>
        <name>substrate</name>
    </ligand>
</feature>
<proteinExistence type="inferred from homology"/>
<evidence type="ECO:0000256" key="3">
    <source>
        <dbReference type="ARBA" id="ARBA00022723"/>
    </source>
</evidence>
<dbReference type="InterPro" id="IPR011206">
    <property type="entry name" value="Citrate_lyase_beta/mcl1/mcl2"/>
</dbReference>
<dbReference type="SUPFAM" id="SSF51621">
    <property type="entry name" value="Phosphoenolpyruvate/pyruvate domain"/>
    <property type="match status" value="1"/>
</dbReference>
<evidence type="ECO:0000256" key="1">
    <source>
        <dbReference type="ARBA" id="ARBA00001946"/>
    </source>
</evidence>
<dbReference type="Gene3D" id="3.20.20.60">
    <property type="entry name" value="Phosphoenolpyruvate-binding domains"/>
    <property type="match status" value="1"/>
</dbReference>
<name>A0A0E1WZW5_9HYPH</name>
<dbReference type="Pfam" id="PF03328">
    <property type="entry name" value="HpcH_HpaI"/>
    <property type="match status" value="1"/>
</dbReference>
<dbReference type="RefSeq" id="WP_002966416.1">
    <property type="nucleotide sequence ID" value="NZ_EQ999534.1"/>
</dbReference>
<evidence type="ECO:0000256" key="5">
    <source>
        <dbReference type="PIRSR" id="PIRSR015582-1"/>
    </source>
</evidence>
<dbReference type="HOGENOM" id="CLU_044864_2_0_5"/>
<dbReference type="SMR" id="A0A0E1WZW5"/>
<dbReference type="InterPro" id="IPR015813">
    <property type="entry name" value="Pyrv/PenolPyrv_kinase-like_dom"/>
</dbReference>
<evidence type="ECO:0000256" key="2">
    <source>
        <dbReference type="ARBA" id="ARBA00005568"/>
    </source>
</evidence>
<evidence type="ECO:0000259" key="7">
    <source>
        <dbReference type="Pfam" id="PF03328"/>
    </source>
</evidence>
<organism evidence="8">
    <name type="scientific">Brucella pinnipedialis M292/94/1</name>
    <dbReference type="NCBI Taxonomy" id="520462"/>
    <lineage>
        <taxon>Bacteria</taxon>
        <taxon>Pseudomonadati</taxon>
        <taxon>Pseudomonadota</taxon>
        <taxon>Alphaproteobacteria</taxon>
        <taxon>Hyphomicrobiales</taxon>
        <taxon>Brucellaceae</taxon>
        <taxon>Brucella/Ochrobactrum group</taxon>
        <taxon>Brucella</taxon>
    </lineage>
</organism>
<feature type="domain" description="HpcH/HpaI aldolase/citrate lyase" evidence="7">
    <location>
        <begin position="9"/>
        <end position="208"/>
    </location>
</feature>
<sequence length="274" mass="29008">MVSIASIRAPLFVPADRPDRFSKAAASGTDCVILDLEDAVAPKAKDAARAALDTSFTDLPVMVRINPHGTPWHEADMAAVARLDVAGVILPKAETAERIEAAARMLDLPLIALVETARGLANARSIAAASGVVRLAFGSIDFCADLACAHMREILLPARVELVMASRLAGIAAPIDGVTPGFNDPVMCHQDAAHARALGMMGKLCIHPRQISEVLRAFAWSDQEIDWARRVLASGEGAISIDGMMVDEPVRIRARTILEQADIGAAPVLTKPTG</sequence>
<evidence type="ECO:0000313" key="8">
    <source>
        <dbReference type="EMBL" id="EEZ29421.1"/>
    </source>
</evidence>
<dbReference type="PIRSF" id="PIRSF015582">
    <property type="entry name" value="Cit_lyase_B"/>
    <property type="match status" value="1"/>
</dbReference>
<dbReference type="GO" id="GO:0000287">
    <property type="term" value="F:magnesium ion binding"/>
    <property type="evidence" value="ECO:0007669"/>
    <property type="project" value="TreeGrafter"/>
</dbReference>
<reference evidence="8" key="1">
    <citation type="submission" date="2009-01" db="EMBL/GenBank/DDBJ databases">
        <title>The Genome Sequence of Brucella pinnipedialis M292/94/1.</title>
        <authorList>
            <consortium name="The Broad Institute Genome Sequencing Platform"/>
            <person name="Ward D."/>
            <person name="Young S.K."/>
            <person name="Kodira C.D."/>
            <person name="Zeng Q."/>
            <person name="Koehrsen M."/>
            <person name="Alvarado L."/>
            <person name="Berlin A."/>
            <person name="Borenstein D."/>
            <person name="Chen Z."/>
            <person name="Engels R."/>
            <person name="Freedman E."/>
            <person name="Gellesch M."/>
            <person name="Goldberg J."/>
            <person name="Griggs A."/>
            <person name="Gujja S."/>
            <person name="Heiman D."/>
            <person name="Hepburn T."/>
            <person name="Howarth C."/>
            <person name="Jen D."/>
            <person name="Larson L."/>
            <person name="Lewis B."/>
            <person name="Mehta T."/>
            <person name="Park D."/>
            <person name="Pearson M."/>
            <person name="Roberts A."/>
            <person name="Saif S."/>
            <person name="Shea T."/>
            <person name="Shenoy N."/>
            <person name="Sisk P."/>
            <person name="Stolte C."/>
            <person name="Sykes S."/>
            <person name="Walk T."/>
            <person name="White J."/>
            <person name="Yandava C."/>
            <person name="Whatmore A.M."/>
            <person name="Perrett L.L."/>
            <person name="O'Callaghan D."/>
            <person name="Nusbaum C."/>
            <person name="Galagan J."/>
            <person name="Birren B."/>
        </authorList>
    </citation>
    <scope>NUCLEOTIDE SEQUENCE [LARGE SCALE GENOMIC DNA]</scope>
    <source>
        <strain evidence="8">M292/94/1</strain>
    </source>
</reference>
<dbReference type="GO" id="GO:0003824">
    <property type="term" value="F:catalytic activity"/>
    <property type="evidence" value="ECO:0007669"/>
    <property type="project" value="InterPro"/>
</dbReference>